<reference evidence="7 8" key="1">
    <citation type="submission" date="2023-06" db="EMBL/GenBank/DDBJ databases">
        <title>Alkalimonas sp., MEB004 an alkaliphilic bacterium isolated from Lonar Lake, India.</title>
        <authorList>
            <person name="Joshi A."/>
            <person name="Thite S."/>
        </authorList>
    </citation>
    <scope>NUCLEOTIDE SEQUENCE [LARGE SCALE GENOMIC DNA]</scope>
    <source>
        <strain evidence="7 8">MEB004</strain>
    </source>
</reference>
<dbReference type="InterPro" id="IPR023353">
    <property type="entry name" value="LemA-like_dom_sf"/>
</dbReference>
<accession>A0ABU7JC86</accession>
<evidence type="ECO:0000313" key="7">
    <source>
        <dbReference type="EMBL" id="MEE2022998.1"/>
    </source>
</evidence>
<comment type="similarity">
    <text evidence="2">Belongs to the LemA family.</text>
</comment>
<evidence type="ECO:0000313" key="8">
    <source>
        <dbReference type="Proteomes" id="UP001339167"/>
    </source>
</evidence>
<dbReference type="PANTHER" id="PTHR34478:SF2">
    <property type="entry name" value="MEMBRANE PROTEIN"/>
    <property type="match status" value="1"/>
</dbReference>
<feature type="transmembrane region" description="Helical" evidence="6">
    <location>
        <begin position="6"/>
        <end position="25"/>
    </location>
</feature>
<dbReference type="Pfam" id="PF04011">
    <property type="entry name" value="LemA"/>
    <property type="match status" value="1"/>
</dbReference>
<keyword evidence="8" id="KW-1185">Reference proteome</keyword>
<sequence>MPELMLYGLPLLALLIGYCWYVAIISRRNAVLDALSGIDVQLKKRHDLIPNVLAIARRFMQHEQALLEQITRLRSEAFSALQKTEQSQSAKDIEHHFALEQQLQQTMGRFMVQAEAYPELTSAQPMITAQHTYQEVEANIAAARRFYNTSVRRLRNSCEIFPGSLLVKLTNVEPFPFYEADSVERQNVHAADLLG</sequence>
<comment type="caution">
    <text evidence="7">The sequence shown here is derived from an EMBL/GenBank/DDBJ whole genome shotgun (WGS) entry which is preliminary data.</text>
</comment>
<name>A0ABU7JC86_9GAMM</name>
<proteinExistence type="inferred from homology"/>
<protein>
    <submittedName>
        <fullName evidence="7">LemA family protein</fullName>
    </submittedName>
</protein>
<dbReference type="EMBL" id="JAUGZK010000001">
    <property type="protein sequence ID" value="MEE2022998.1"/>
    <property type="molecule type" value="Genomic_DNA"/>
</dbReference>
<evidence type="ECO:0000256" key="5">
    <source>
        <dbReference type="ARBA" id="ARBA00023136"/>
    </source>
</evidence>
<keyword evidence="3 6" id="KW-0812">Transmembrane</keyword>
<evidence type="ECO:0000256" key="3">
    <source>
        <dbReference type="ARBA" id="ARBA00022692"/>
    </source>
</evidence>
<dbReference type="RefSeq" id="WP_330086353.1">
    <property type="nucleotide sequence ID" value="NZ_JAUGZK010000001.1"/>
</dbReference>
<dbReference type="SUPFAM" id="SSF140478">
    <property type="entry name" value="LemA-like"/>
    <property type="match status" value="1"/>
</dbReference>
<keyword evidence="4 6" id="KW-1133">Transmembrane helix</keyword>
<organism evidence="7 8">
    <name type="scientific">Alkalimonas mucilaginosa</name>
    <dbReference type="NCBI Taxonomy" id="3057676"/>
    <lineage>
        <taxon>Bacteria</taxon>
        <taxon>Pseudomonadati</taxon>
        <taxon>Pseudomonadota</taxon>
        <taxon>Gammaproteobacteria</taxon>
        <taxon>Alkalimonas</taxon>
    </lineage>
</organism>
<dbReference type="Gene3D" id="1.20.1440.20">
    <property type="entry name" value="LemA-like domain"/>
    <property type="match status" value="1"/>
</dbReference>
<dbReference type="PANTHER" id="PTHR34478">
    <property type="entry name" value="PROTEIN LEMA"/>
    <property type="match status" value="1"/>
</dbReference>
<evidence type="ECO:0000256" key="4">
    <source>
        <dbReference type="ARBA" id="ARBA00022989"/>
    </source>
</evidence>
<dbReference type="Proteomes" id="UP001339167">
    <property type="component" value="Unassembled WGS sequence"/>
</dbReference>
<evidence type="ECO:0000256" key="2">
    <source>
        <dbReference type="ARBA" id="ARBA00008854"/>
    </source>
</evidence>
<evidence type="ECO:0000256" key="1">
    <source>
        <dbReference type="ARBA" id="ARBA00004167"/>
    </source>
</evidence>
<gene>
    <name evidence="7" type="ORF">QWF21_01980</name>
</gene>
<evidence type="ECO:0000256" key="6">
    <source>
        <dbReference type="SAM" id="Phobius"/>
    </source>
</evidence>
<comment type="subcellular location">
    <subcellularLocation>
        <location evidence="1">Membrane</location>
        <topology evidence="1">Single-pass membrane protein</topology>
    </subcellularLocation>
</comment>
<keyword evidence="5 6" id="KW-0472">Membrane</keyword>
<dbReference type="InterPro" id="IPR007156">
    <property type="entry name" value="MamQ_LemA"/>
</dbReference>